<name>A0A3G4ZKM0_9VIRU</name>
<evidence type="ECO:0000313" key="1">
    <source>
        <dbReference type="EMBL" id="AYV75392.1"/>
    </source>
</evidence>
<proteinExistence type="predicted"/>
<sequence length="89" mass="9958">MIKSLNLTKNLSRNFSASEKLVSALGLKDISGEVTVIDTNKLAPEQVRTLKQPFALEKDFDEVMAKSAALYPGELSRNHKLLNNYYSGW</sequence>
<dbReference type="EMBL" id="MK071979">
    <property type="protein sequence ID" value="AYV75392.1"/>
    <property type="molecule type" value="Genomic_DNA"/>
</dbReference>
<accession>A0A3G4ZKM0</accession>
<gene>
    <name evidence="1" type="ORF">Terrestrivirus1_266</name>
</gene>
<protein>
    <submittedName>
        <fullName evidence="1">Uncharacterized protein</fullName>
    </submittedName>
</protein>
<organism evidence="1">
    <name type="scientific">Terrestrivirus sp</name>
    <dbReference type="NCBI Taxonomy" id="2487775"/>
    <lineage>
        <taxon>Viruses</taxon>
        <taxon>Varidnaviria</taxon>
        <taxon>Bamfordvirae</taxon>
        <taxon>Nucleocytoviricota</taxon>
        <taxon>Megaviricetes</taxon>
        <taxon>Imitervirales</taxon>
        <taxon>Mimiviridae</taxon>
        <taxon>Klosneuvirinae</taxon>
    </lineage>
</organism>
<reference evidence="1" key="1">
    <citation type="submission" date="2018-10" db="EMBL/GenBank/DDBJ databases">
        <title>Hidden diversity of soil giant viruses.</title>
        <authorList>
            <person name="Schulz F."/>
            <person name="Alteio L."/>
            <person name="Goudeau D."/>
            <person name="Ryan E.M."/>
            <person name="Malmstrom R.R."/>
            <person name="Blanchard J."/>
            <person name="Woyke T."/>
        </authorList>
    </citation>
    <scope>NUCLEOTIDE SEQUENCE</scope>
    <source>
        <strain evidence="1">TEV1</strain>
    </source>
</reference>